<dbReference type="Ensembl" id="ENSGMOT00000069867.1">
    <property type="protein sequence ID" value="ENSGMOP00000046632.1"/>
    <property type="gene ID" value="ENSGMOG00000002527.2"/>
</dbReference>
<dbReference type="OMA" id="RYNTKYG"/>
<protein>
    <recommendedName>
        <fullName evidence="5 14">Inositol oxygenase</fullName>
        <ecNumber evidence="4 14">1.13.99.1</ecNumber>
    </recommendedName>
    <alternativeName>
        <fullName evidence="10 14">Myo-inositol oxygenase</fullName>
    </alternativeName>
</protein>
<feature type="binding site" evidence="13">
    <location>
        <position position="124"/>
    </location>
    <ligand>
        <name>Fe cation</name>
        <dbReference type="ChEBI" id="CHEBI:24875"/>
        <label>1</label>
    </ligand>
</feature>
<keyword evidence="8 14" id="KW-0560">Oxidoreductase</keyword>
<dbReference type="GO" id="GO:0005506">
    <property type="term" value="F:iron ion binding"/>
    <property type="evidence" value="ECO:0007669"/>
    <property type="project" value="InterPro"/>
</dbReference>
<comment type="subcellular location">
    <subcellularLocation>
        <location evidence="1 14">Cytoplasm</location>
    </subcellularLocation>
</comment>
<gene>
    <name evidence="15" type="primary">MIOX</name>
    <name evidence="15" type="synonym">miox</name>
</gene>
<evidence type="ECO:0000256" key="9">
    <source>
        <dbReference type="ARBA" id="ARBA00023004"/>
    </source>
</evidence>
<dbReference type="GO" id="GO:0005737">
    <property type="term" value="C:cytoplasm"/>
    <property type="evidence" value="ECO:0007669"/>
    <property type="project" value="UniProtKB-SubCell"/>
</dbReference>
<feature type="binding site" evidence="13">
    <location>
        <position position="246"/>
    </location>
    <ligand>
        <name>Fe cation</name>
        <dbReference type="ChEBI" id="CHEBI:24875"/>
        <label>1</label>
    </ligand>
</feature>
<evidence type="ECO:0000313" key="15">
    <source>
        <dbReference type="Ensembl" id="ENSGMOP00000046632.1"/>
    </source>
</evidence>
<feature type="binding site" evidence="12">
    <location>
        <begin position="111"/>
        <end position="113"/>
    </location>
    <ligand>
        <name>substrate</name>
    </ligand>
</feature>
<dbReference type="Pfam" id="PF05153">
    <property type="entry name" value="MIOX"/>
    <property type="match status" value="1"/>
</dbReference>
<evidence type="ECO:0000256" key="5">
    <source>
        <dbReference type="ARBA" id="ARBA00019269"/>
    </source>
</evidence>
<accession>A0A8C5BNA0</accession>
<feature type="binding site" evidence="13">
    <location>
        <position position="149"/>
    </location>
    <ligand>
        <name>Fe cation</name>
        <dbReference type="ChEBI" id="CHEBI:24875"/>
        <label>1</label>
    </ligand>
</feature>
<reference evidence="15" key="1">
    <citation type="submission" date="2025-08" db="UniProtKB">
        <authorList>
            <consortium name="Ensembl"/>
        </authorList>
    </citation>
    <scope>IDENTIFICATION</scope>
</reference>
<evidence type="ECO:0000256" key="4">
    <source>
        <dbReference type="ARBA" id="ARBA00011919"/>
    </source>
</evidence>
<evidence type="ECO:0000256" key="8">
    <source>
        <dbReference type="ARBA" id="ARBA00023002"/>
    </source>
</evidence>
<keyword evidence="16" id="KW-1185">Reference proteome</keyword>
<evidence type="ECO:0000256" key="14">
    <source>
        <dbReference type="RuleBase" id="RU367039"/>
    </source>
</evidence>
<evidence type="ECO:0000313" key="16">
    <source>
        <dbReference type="Proteomes" id="UP000694546"/>
    </source>
</evidence>
<evidence type="ECO:0000256" key="10">
    <source>
        <dbReference type="ARBA" id="ARBA00029668"/>
    </source>
</evidence>
<proteinExistence type="inferred from homology"/>
<dbReference type="SUPFAM" id="SSF109604">
    <property type="entry name" value="HD-domain/PDEase-like"/>
    <property type="match status" value="1"/>
</dbReference>
<feature type="binding site" evidence="12">
    <location>
        <begin position="246"/>
        <end position="247"/>
    </location>
    <ligand>
        <name>substrate</name>
    </ligand>
</feature>
<feature type="binding site" evidence="13">
    <location>
        <position position="279"/>
    </location>
    <ligand>
        <name>Fe cation</name>
        <dbReference type="ChEBI" id="CHEBI:24875"/>
        <label>1</label>
    </ligand>
</feature>
<dbReference type="EC" id="1.13.99.1" evidence="4 14"/>
<name>A0A8C5BNA0_GADMO</name>
<keyword evidence="9 13" id="KW-0408">Iron</keyword>
<keyword evidence="6 14" id="KW-0963">Cytoplasm</keyword>
<organism evidence="15 16">
    <name type="scientific">Gadus morhua</name>
    <name type="common">Atlantic cod</name>
    <dbReference type="NCBI Taxonomy" id="8049"/>
    <lineage>
        <taxon>Eukaryota</taxon>
        <taxon>Metazoa</taxon>
        <taxon>Chordata</taxon>
        <taxon>Craniata</taxon>
        <taxon>Vertebrata</taxon>
        <taxon>Euteleostomi</taxon>
        <taxon>Actinopterygii</taxon>
        <taxon>Neopterygii</taxon>
        <taxon>Teleostei</taxon>
        <taxon>Neoteleostei</taxon>
        <taxon>Acanthomorphata</taxon>
        <taxon>Zeiogadaria</taxon>
        <taxon>Gadariae</taxon>
        <taxon>Gadiformes</taxon>
        <taxon>Gadoidei</taxon>
        <taxon>Gadidae</taxon>
        <taxon>Gadus</taxon>
    </lineage>
</organism>
<reference evidence="15" key="2">
    <citation type="submission" date="2025-09" db="UniProtKB">
        <authorList>
            <consortium name="Ensembl"/>
        </authorList>
    </citation>
    <scope>IDENTIFICATION</scope>
</reference>
<feature type="binding site" evidence="13">
    <location>
        <position position="220"/>
    </location>
    <ligand>
        <name>Fe cation</name>
        <dbReference type="ChEBI" id="CHEBI:24875"/>
        <label>2</label>
    </ligand>
</feature>
<evidence type="ECO:0000256" key="6">
    <source>
        <dbReference type="ARBA" id="ARBA00022490"/>
    </source>
</evidence>
<evidence type="ECO:0000256" key="12">
    <source>
        <dbReference type="PIRSR" id="PIRSR607828-1"/>
    </source>
</evidence>
<dbReference type="InterPro" id="IPR007828">
    <property type="entry name" value="Inositol_oxygenase"/>
</dbReference>
<feature type="binding site" evidence="12">
    <location>
        <position position="153"/>
    </location>
    <ligand>
        <name>substrate</name>
    </ligand>
</feature>
<comment type="pathway">
    <text evidence="2 14">Polyol metabolism; myo-inositol degradation into D-glucuronate; D-glucuronate from myo-inositol: step 1/1.</text>
</comment>
<comment type="cofactor">
    <cofactor evidence="13 14">
        <name>Fe cation</name>
        <dbReference type="ChEBI" id="CHEBI:24875"/>
    </cofactor>
    <text evidence="13 14">Binds 2 iron ions per subunit.</text>
</comment>
<evidence type="ECO:0000256" key="13">
    <source>
        <dbReference type="PIRSR" id="PIRSR607828-2"/>
    </source>
</evidence>
<dbReference type="AlphaFoldDB" id="A0A8C5BNA0"/>
<feature type="binding site" evidence="12">
    <location>
        <begin position="167"/>
        <end position="168"/>
    </location>
    <ligand>
        <name>substrate</name>
    </ligand>
</feature>
<evidence type="ECO:0000256" key="1">
    <source>
        <dbReference type="ARBA" id="ARBA00004496"/>
    </source>
</evidence>
<feature type="binding site" evidence="13">
    <location>
        <position position="150"/>
    </location>
    <ligand>
        <name>Fe cation</name>
        <dbReference type="ChEBI" id="CHEBI:24875"/>
        <label>1</label>
    </ligand>
</feature>
<keyword evidence="7 13" id="KW-0479">Metal-binding</keyword>
<comment type="similarity">
    <text evidence="3 14">Belongs to the myo-inositol oxygenase family.</text>
</comment>
<sequence>MIHLKGFSLNKIEIEITYANINLMCVRVRLQGPDPSLVYRPEIVEKQYKDKEDYRNFENGGLFDRVFHTYKIMHSIQTLDFVKLKHSEWSHCSHSQMGVMDAVMSLDQLVDESDPDVDFPNSFHAFQTAEGIRREHPDNGWFQLVGLIHDIGKIMALWGEPQWAVVGDTFPVGCRFQNSIVFRENSFQDNPNTSDPVYSTECGIYTNNCGLEKVNMSWGHDEYLYRVMKYNECSIPEEGLYMIRFHSFYPWHSNGDYMHLCNEKDLRMLPWVQEFNKFDLYTKTADLPDVEALKPYYQSLIDKYCPGILKW</sequence>
<dbReference type="UniPathway" id="UPA00111">
    <property type="reaction ID" value="UER00527"/>
</dbReference>
<evidence type="ECO:0000256" key="2">
    <source>
        <dbReference type="ARBA" id="ARBA00005167"/>
    </source>
</evidence>
<evidence type="ECO:0000256" key="3">
    <source>
        <dbReference type="ARBA" id="ARBA00005286"/>
    </source>
</evidence>
<dbReference type="Proteomes" id="UP000694546">
    <property type="component" value="Chromosome 9"/>
</dbReference>
<evidence type="ECO:0000256" key="7">
    <source>
        <dbReference type="ARBA" id="ARBA00022723"/>
    </source>
</evidence>
<dbReference type="GeneTree" id="ENSGT00390000016211"/>
<dbReference type="GO" id="GO:0050113">
    <property type="term" value="F:inositol oxygenase activity"/>
    <property type="evidence" value="ECO:0007669"/>
    <property type="project" value="UniProtKB-UniRule"/>
</dbReference>
<dbReference type="GO" id="GO:0019310">
    <property type="term" value="P:inositol catabolic process"/>
    <property type="evidence" value="ECO:0007669"/>
    <property type="project" value="UniProtKB-UniRule"/>
</dbReference>
<dbReference type="PANTHER" id="PTHR12588:SF0">
    <property type="entry name" value="INOSITOL OXYGENASE"/>
    <property type="match status" value="1"/>
</dbReference>
<comment type="catalytic activity">
    <reaction evidence="11 14">
        <text>myo-inositol + O2 = D-glucuronate + H2O + H(+)</text>
        <dbReference type="Rhea" id="RHEA:23696"/>
        <dbReference type="ChEBI" id="CHEBI:15377"/>
        <dbReference type="ChEBI" id="CHEBI:15378"/>
        <dbReference type="ChEBI" id="CHEBI:15379"/>
        <dbReference type="ChEBI" id="CHEBI:17268"/>
        <dbReference type="ChEBI" id="CHEBI:58720"/>
        <dbReference type="EC" id="1.13.99.1"/>
    </reaction>
</comment>
<feature type="binding site" evidence="12">
    <location>
        <position position="55"/>
    </location>
    <ligand>
        <name>substrate</name>
    </ligand>
</feature>
<evidence type="ECO:0000256" key="11">
    <source>
        <dbReference type="ARBA" id="ARBA00048271"/>
    </source>
</evidence>
<dbReference type="PANTHER" id="PTHR12588">
    <property type="entry name" value="MYOINOSITOL OXYGENASE"/>
    <property type="match status" value="1"/>
</dbReference>